<evidence type="ECO:0000256" key="4">
    <source>
        <dbReference type="RuleBase" id="RU361235"/>
    </source>
</evidence>
<dbReference type="InterPro" id="IPR029058">
    <property type="entry name" value="AB_hydrolase_fold"/>
</dbReference>
<feature type="domain" description="Carboxylesterase type B" evidence="5">
    <location>
        <begin position="55"/>
        <end position="354"/>
    </location>
</feature>
<name>A0A4Y9ZAH3_9AGAM</name>
<organism evidence="6 7">
    <name type="scientific">Dentipellis fragilis</name>
    <dbReference type="NCBI Taxonomy" id="205917"/>
    <lineage>
        <taxon>Eukaryota</taxon>
        <taxon>Fungi</taxon>
        <taxon>Dikarya</taxon>
        <taxon>Basidiomycota</taxon>
        <taxon>Agaricomycotina</taxon>
        <taxon>Agaricomycetes</taxon>
        <taxon>Russulales</taxon>
        <taxon>Hericiaceae</taxon>
        <taxon>Dentipellis</taxon>
    </lineage>
</organism>
<gene>
    <name evidence="6" type="ORF">EVG20_g1153</name>
</gene>
<keyword evidence="3 4" id="KW-0378">Hydrolase</keyword>
<dbReference type="PANTHER" id="PTHR11559">
    <property type="entry name" value="CARBOXYLESTERASE"/>
    <property type="match status" value="1"/>
</dbReference>
<evidence type="ECO:0000313" key="6">
    <source>
        <dbReference type="EMBL" id="TFY71846.1"/>
    </source>
</evidence>
<protein>
    <recommendedName>
        <fullName evidence="4">Carboxylic ester hydrolase</fullName>
        <ecNumber evidence="4">3.1.1.-</ecNumber>
    </recommendedName>
</protein>
<evidence type="ECO:0000256" key="2">
    <source>
        <dbReference type="ARBA" id="ARBA00010515"/>
    </source>
</evidence>
<feature type="chain" id="PRO_5021493917" description="Carboxylic ester hydrolase" evidence="4">
    <location>
        <begin position="20"/>
        <end position="518"/>
    </location>
</feature>
<evidence type="ECO:0000259" key="5">
    <source>
        <dbReference type="Pfam" id="PF00135"/>
    </source>
</evidence>
<dbReference type="InterPro" id="IPR002168">
    <property type="entry name" value="Lipase_GDXG_HIS_AS"/>
</dbReference>
<reference evidence="6 7" key="1">
    <citation type="submission" date="2019-02" db="EMBL/GenBank/DDBJ databases">
        <title>Genome sequencing of the rare red list fungi Dentipellis fragilis.</title>
        <authorList>
            <person name="Buettner E."/>
            <person name="Kellner H."/>
        </authorList>
    </citation>
    <scope>NUCLEOTIDE SEQUENCE [LARGE SCALE GENOMIC DNA]</scope>
    <source>
        <strain evidence="6 7">DSM 105465</strain>
    </source>
</reference>
<evidence type="ECO:0000313" key="7">
    <source>
        <dbReference type="Proteomes" id="UP000298327"/>
    </source>
</evidence>
<dbReference type="EC" id="3.1.1.-" evidence="4"/>
<evidence type="ECO:0000256" key="1">
    <source>
        <dbReference type="ARBA" id="ARBA00005964"/>
    </source>
</evidence>
<evidence type="ECO:0000256" key="3">
    <source>
        <dbReference type="ARBA" id="ARBA00022801"/>
    </source>
</evidence>
<comment type="similarity">
    <text evidence="2">Belongs to the 'GDXG' lipolytic enzyme family.</text>
</comment>
<dbReference type="GO" id="GO:0016787">
    <property type="term" value="F:hydrolase activity"/>
    <property type="evidence" value="ECO:0007669"/>
    <property type="project" value="UniProtKB-KW"/>
</dbReference>
<dbReference type="Pfam" id="PF00135">
    <property type="entry name" value="COesterase"/>
    <property type="match status" value="1"/>
</dbReference>
<dbReference type="STRING" id="205917.A0A4Y9ZAH3"/>
<accession>A0A4Y9ZAH3</accession>
<sequence length="518" mass="55331">MSLFQLLAVLLATSIGVRADCSHASPDFTCVDLGYASYQSNIHLDDGTTSFLGIRAPQAPAHVPGVQNATSQPPECFQMATGSAPGAHATSPFRSRDVDPVITPTVNDDDCLFLNVHVPQNANRNSRLPVVFYIHGGGYAQGNVSAFPMQDLVKESNGGIVAVNIQYRLGLFGFLSGQKVKDGGSLNAGLLDQNFALQWAQEHIAKFGGDPMKVTLMGESAGAGSVLQHIVANGGNTKPPLFRAGVANSPFLPFQFNFDDTTPEALYSEVVSRANCTSSSDTLACLRAVNATDLAVIDAAIANANFLGVYTFTPVVDGKVIVERPTVTLQRGRVNGEVLIISTNAHEGTLFAPPASITAANFTIQEYITQLFPKFDEAHVQQAAQIYSTGEFDGVPAQASAIMGDSIFAEFAIPPGLHGEDLSYEFLHFSTPPTFNNTDFATAFQQGFLNTIRALNPNHKFEPTITPNWPSWGIGHAEMLFNQTAEADSKPVVQAITTDPAQLARCAFWSSTAAINSQ</sequence>
<comment type="caution">
    <text evidence="6">The sequence shown here is derived from an EMBL/GenBank/DDBJ whole genome shotgun (WGS) entry which is preliminary data.</text>
</comment>
<dbReference type="PROSITE" id="PS00122">
    <property type="entry name" value="CARBOXYLESTERASE_B_1"/>
    <property type="match status" value="1"/>
</dbReference>
<dbReference type="AlphaFoldDB" id="A0A4Y9ZAH3"/>
<dbReference type="EMBL" id="SEOQ01000034">
    <property type="protein sequence ID" value="TFY71846.1"/>
    <property type="molecule type" value="Genomic_DNA"/>
</dbReference>
<dbReference type="InterPro" id="IPR002018">
    <property type="entry name" value="CarbesteraseB"/>
</dbReference>
<dbReference type="SUPFAM" id="SSF53474">
    <property type="entry name" value="alpha/beta-Hydrolases"/>
    <property type="match status" value="1"/>
</dbReference>
<dbReference type="InterPro" id="IPR050309">
    <property type="entry name" value="Type-B_Carboxylest/Lipase"/>
</dbReference>
<comment type="similarity">
    <text evidence="1 4">Belongs to the type-B carboxylesterase/lipase family.</text>
</comment>
<feature type="signal peptide" evidence="4">
    <location>
        <begin position="1"/>
        <end position="19"/>
    </location>
</feature>
<dbReference type="Proteomes" id="UP000298327">
    <property type="component" value="Unassembled WGS sequence"/>
</dbReference>
<proteinExistence type="inferred from homology"/>
<dbReference type="OrthoDB" id="408631at2759"/>
<dbReference type="Gene3D" id="3.40.50.1820">
    <property type="entry name" value="alpha/beta hydrolase"/>
    <property type="match status" value="1"/>
</dbReference>
<keyword evidence="7" id="KW-1185">Reference proteome</keyword>
<dbReference type="InterPro" id="IPR019826">
    <property type="entry name" value="Carboxylesterase_B_AS"/>
</dbReference>
<keyword evidence="4" id="KW-0732">Signal</keyword>
<dbReference type="PROSITE" id="PS01173">
    <property type="entry name" value="LIPASE_GDXG_HIS"/>
    <property type="match status" value="1"/>
</dbReference>